<feature type="chain" id="PRO_5011519710" evidence="1">
    <location>
        <begin position="21"/>
        <end position="353"/>
    </location>
</feature>
<gene>
    <name evidence="4" type="ORF">SAMN05661044_02683</name>
</gene>
<dbReference type="InterPro" id="IPR000421">
    <property type="entry name" value="FA58C"/>
</dbReference>
<dbReference type="STRING" id="407022.SAMN05661044_02683"/>
<dbReference type="SUPFAM" id="SSF49299">
    <property type="entry name" value="PKD domain"/>
    <property type="match status" value="1"/>
</dbReference>
<dbReference type="OrthoDB" id="5134860at2"/>
<evidence type="ECO:0000259" key="2">
    <source>
        <dbReference type="PROSITE" id="PS50022"/>
    </source>
</evidence>
<sequence>MKYSCIYMKCNRLVLICGMALLLFTCKKEKEVPPVEDEAKPTAEFTFKQNAENDPFTFTFENASTNYQEARWQFGDDSTSLELSPTHTFLNSGNFRVKLRTKNSQDYWAEKEVLINITPDSILNFEVSREGGDNLRLSIATDMEIDSISWLKEVESTATSVVYQTFSKEESAITSVPEGIFQRYMLRVRTPNKSTVNVVKILSKQGLVNDATAEGILTVSRDNNSGAASGEGSSKLVDNNPGTKFLQFDYKGDLWCKLEFSDPKVLSAYTITAADDAEDRDPKEWKLEGSNDDENWTILDERNEEEFAERFQVNSYTFNNTAKYKYYRISFTANRGSGLIQMAEWRVLEIPQD</sequence>
<dbReference type="InterPro" id="IPR022409">
    <property type="entry name" value="PKD/Chitinase_dom"/>
</dbReference>
<organism evidence="4 5">
    <name type="scientific">Olivibacter domesticus</name>
    <name type="common">Pseudosphingobacterium domesticum</name>
    <dbReference type="NCBI Taxonomy" id="407022"/>
    <lineage>
        <taxon>Bacteria</taxon>
        <taxon>Pseudomonadati</taxon>
        <taxon>Bacteroidota</taxon>
        <taxon>Sphingobacteriia</taxon>
        <taxon>Sphingobacteriales</taxon>
        <taxon>Sphingobacteriaceae</taxon>
        <taxon>Olivibacter</taxon>
    </lineage>
</organism>
<keyword evidence="1" id="KW-0732">Signal</keyword>
<evidence type="ECO:0000256" key="1">
    <source>
        <dbReference type="SAM" id="SignalP"/>
    </source>
</evidence>
<dbReference type="SUPFAM" id="SSF49785">
    <property type="entry name" value="Galactose-binding domain-like"/>
    <property type="match status" value="1"/>
</dbReference>
<accession>A0A1H7QQT6</accession>
<dbReference type="EMBL" id="FOAF01000002">
    <property type="protein sequence ID" value="SEL50094.1"/>
    <property type="molecule type" value="Genomic_DNA"/>
</dbReference>
<dbReference type="Proteomes" id="UP000199421">
    <property type="component" value="Unassembled WGS sequence"/>
</dbReference>
<evidence type="ECO:0000313" key="4">
    <source>
        <dbReference type="EMBL" id="SEL50094.1"/>
    </source>
</evidence>
<feature type="domain" description="F5/8 type C" evidence="2">
    <location>
        <begin position="199"/>
        <end position="329"/>
    </location>
</feature>
<dbReference type="AlphaFoldDB" id="A0A1H7QQT6"/>
<evidence type="ECO:0000313" key="5">
    <source>
        <dbReference type="Proteomes" id="UP000199421"/>
    </source>
</evidence>
<dbReference type="InterPro" id="IPR000601">
    <property type="entry name" value="PKD_dom"/>
</dbReference>
<dbReference type="Gene3D" id="2.60.40.10">
    <property type="entry name" value="Immunoglobulins"/>
    <property type="match status" value="1"/>
</dbReference>
<dbReference type="PROSITE" id="PS50093">
    <property type="entry name" value="PKD"/>
    <property type="match status" value="1"/>
</dbReference>
<dbReference type="PROSITE" id="PS50022">
    <property type="entry name" value="FA58C_3"/>
    <property type="match status" value="1"/>
</dbReference>
<evidence type="ECO:0000259" key="3">
    <source>
        <dbReference type="PROSITE" id="PS50093"/>
    </source>
</evidence>
<feature type="signal peptide" evidence="1">
    <location>
        <begin position="1"/>
        <end position="20"/>
    </location>
</feature>
<dbReference type="Pfam" id="PF00754">
    <property type="entry name" value="F5_F8_type_C"/>
    <property type="match status" value="1"/>
</dbReference>
<protein>
    <submittedName>
        <fullName evidence="4">PKD repeat-containing protein</fullName>
    </submittedName>
</protein>
<proteinExistence type="predicted"/>
<keyword evidence="5" id="KW-1185">Reference proteome</keyword>
<name>A0A1H7QQT6_OLID1</name>
<dbReference type="SMART" id="SM00089">
    <property type="entry name" value="PKD"/>
    <property type="match status" value="1"/>
</dbReference>
<dbReference type="InterPro" id="IPR035986">
    <property type="entry name" value="PKD_dom_sf"/>
</dbReference>
<feature type="domain" description="PKD" evidence="3">
    <location>
        <begin position="71"/>
        <end position="104"/>
    </location>
</feature>
<dbReference type="InterPro" id="IPR013783">
    <property type="entry name" value="Ig-like_fold"/>
</dbReference>
<dbReference type="Pfam" id="PF18911">
    <property type="entry name" value="PKD_4"/>
    <property type="match status" value="1"/>
</dbReference>
<dbReference type="CDD" id="cd00146">
    <property type="entry name" value="PKD"/>
    <property type="match status" value="1"/>
</dbReference>
<dbReference type="Gene3D" id="2.60.120.260">
    <property type="entry name" value="Galactose-binding domain-like"/>
    <property type="match status" value="1"/>
</dbReference>
<reference evidence="5" key="1">
    <citation type="submission" date="2016-10" db="EMBL/GenBank/DDBJ databases">
        <authorList>
            <person name="Varghese N."/>
            <person name="Submissions S."/>
        </authorList>
    </citation>
    <scope>NUCLEOTIDE SEQUENCE [LARGE SCALE GENOMIC DNA]</scope>
    <source>
        <strain evidence="5">DSM 18733</strain>
    </source>
</reference>
<dbReference type="InterPro" id="IPR008979">
    <property type="entry name" value="Galactose-bd-like_sf"/>
</dbReference>